<evidence type="ECO:0000256" key="1">
    <source>
        <dbReference type="SAM" id="Phobius"/>
    </source>
</evidence>
<dbReference type="Proteomes" id="UP000756346">
    <property type="component" value="Unassembled WGS sequence"/>
</dbReference>
<evidence type="ECO:0000313" key="2">
    <source>
        <dbReference type="EMBL" id="KAH7009411.1"/>
    </source>
</evidence>
<feature type="transmembrane region" description="Helical" evidence="1">
    <location>
        <begin position="41"/>
        <end position="63"/>
    </location>
</feature>
<evidence type="ECO:0000313" key="3">
    <source>
        <dbReference type="Proteomes" id="UP000756346"/>
    </source>
</evidence>
<keyword evidence="1" id="KW-1133">Transmembrane helix</keyword>
<dbReference type="EMBL" id="JAGTJQ010000018">
    <property type="protein sequence ID" value="KAH7009411.1"/>
    <property type="molecule type" value="Genomic_DNA"/>
</dbReference>
<proteinExistence type="predicted"/>
<name>A0A9P8XPP2_9PEZI</name>
<dbReference type="GeneID" id="70189445"/>
<keyword evidence="1" id="KW-0812">Transmembrane</keyword>
<protein>
    <submittedName>
        <fullName evidence="2">Uncharacterized protein</fullName>
    </submittedName>
</protein>
<dbReference type="RefSeq" id="XP_046004039.1">
    <property type="nucleotide sequence ID" value="XM_046159899.1"/>
</dbReference>
<keyword evidence="3" id="KW-1185">Reference proteome</keyword>
<gene>
    <name evidence="2" type="ORF">B0I36DRAFT_370348</name>
</gene>
<accession>A0A9P8XPP2</accession>
<reference evidence="2" key="1">
    <citation type="journal article" date="2021" name="Nat. Commun.">
        <title>Genetic determinants of endophytism in the Arabidopsis root mycobiome.</title>
        <authorList>
            <person name="Mesny F."/>
            <person name="Miyauchi S."/>
            <person name="Thiergart T."/>
            <person name="Pickel B."/>
            <person name="Atanasova L."/>
            <person name="Karlsson M."/>
            <person name="Huettel B."/>
            <person name="Barry K.W."/>
            <person name="Haridas S."/>
            <person name="Chen C."/>
            <person name="Bauer D."/>
            <person name="Andreopoulos W."/>
            <person name="Pangilinan J."/>
            <person name="LaButti K."/>
            <person name="Riley R."/>
            <person name="Lipzen A."/>
            <person name="Clum A."/>
            <person name="Drula E."/>
            <person name="Henrissat B."/>
            <person name="Kohler A."/>
            <person name="Grigoriev I.V."/>
            <person name="Martin F.M."/>
            <person name="Hacquard S."/>
        </authorList>
    </citation>
    <scope>NUCLEOTIDE SEQUENCE</scope>
    <source>
        <strain evidence="2">MPI-CAGE-CH-0230</strain>
    </source>
</reference>
<sequence length="169" mass="19331">MVTIQSLGSAFFRQQLAVAIYKLADVLENLTYVTGLPQESIGLIIGSIAFFLITYFSLAPLAFGRVSREKRWEELTPETQDDWKMRTSNLVKGTAFGFDAAYIVITDILAGRAYLFERICHRRAHGERLTAIAMGFYLWHSVSLVRKIYTTPFSSTIIFLELRDYQYPI</sequence>
<comment type="caution">
    <text evidence="2">The sequence shown here is derived from an EMBL/GenBank/DDBJ whole genome shotgun (WGS) entry which is preliminary data.</text>
</comment>
<keyword evidence="1" id="KW-0472">Membrane</keyword>
<dbReference type="AlphaFoldDB" id="A0A9P8XPP2"/>
<organism evidence="2 3">
    <name type="scientific">Microdochium trichocladiopsis</name>
    <dbReference type="NCBI Taxonomy" id="1682393"/>
    <lineage>
        <taxon>Eukaryota</taxon>
        <taxon>Fungi</taxon>
        <taxon>Dikarya</taxon>
        <taxon>Ascomycota</taxon>
        <taxon>Pezizomycotina</taxon>
        <taxon>Sordariomycetes</taxon>
        <taxon>Xylariomycetidae</taxon>
        <taxon>Xylariales</taxon>
        <taxon>Microdochiaceae</taxon>
        <taxon>Microdochium</taxon>
    </lineage>
</organism>